<dbReference type="GO" id="GO:0160141">
    <property type="term" value="F:23S rRNA pseudouridine(955/2504/2580) synthase activity"/>
    <property type="evidence" value="ECO:0007669"/>
    <property type="project" value="UniProtKB-EC"/>
</dbReference>
<dbReference type="GO" id="GO:0000455">
    <property type="term" value="P:enzyme-directed rRNA pseudouridine synthesis"/>
    <property type="evidence" value="ECO:0007669"/>
    <property type="project" value="UniProtKB-ARBA"/>
</dbReference>
<dbReference type="PANTHER" id="PTHR21600">
    <property type="entry name" value="MITOCHONDRIAL RNA PSEUDOURIDINE SYNTHASE"/>
    <property type="match status" value="1"/>
</dbReference>
<dbReference type="InterPro" id="IPR036986">
    <property type="entry name" value="S4_RNA-bd_sf"/>
</dbReference>
<evidence type="ECO:0000256" key="7">
    <source>
        <dbReference type="PIRSR" id="PIRSR606225-1"/>
    </source>
</evidence>
<sequence length="325" mass="36702">MTEKPEKAVQFLVIDEKHAGQRLDNFLLAVRRGVPKSLIYRVIRKGEVRVNKKRCKPLDKLMLGDEVRIPPMDFTQPGEAAVPSKGFSNALRDRVLWDDDALLVIDKPSGLAVHGGSGIHLGMIESLRQIFPEYRFLELVHRLDRDTSGCVMVAKKRSALKVLHEMLRQRKLDKGYLCLVHGAWPEEVRKVQEPLRKQVLQSGERLVKVDVDEGKPSDTRFRVVQRFGDVATLMAAFPKTGRTHQIRVHALSQGHVIMGDDKYATQEELAEAKQLGVRRLLLHAASLRLPHPFTQEEVRIEAAMPDAFRDVMNGLTQSMADSTGD</sequence>
<dbReference type="RefSeq" id="WP_304993963.1">
    <property type="nucleotide sequence ID" value="NZ_CP101717.1"/>
</dbReference>
<proteinExistence type="inferred from homology"/>
<evidence type="ECO:0000313" key="11">
    <source>
        <dbReference type="EMBL" id="WLD56680.1"/>
    </source>
</evidence>
<dbReference type="InterPro" id="IPR050188">
    <property type="entry name" value="RluA_PseudoU_synthase"/>
</dbReference>
<dbReference type="NCBIfam" id="NF008249">
    <property type="entry name" value="PRK11025.1"/>
    <property type="match status" value="1"/>
</dbReference>
<dbReference type="Pfam" id="PF00849">
    <property type="entry name" value="PseudoU_synth_2"/>
    <property type="match status" value="1"/>
</dbReference>
<dbReference type="EMBL" id="CP101717">
    <property type="protein sequence ID" value="WLD56680.1"/>
    <property type="molecule type" value="Genomic_DNA"/>
</dbReference>
<dbReference type="PROSITE" id="PS01129">
    <property type="entry name" value="PSI_RLU"/>
    <property type="match status" value="1"/>
</dbReference>
<keyword evidence="4" id="KW-0698">rRNA processing</keyword>
<evidence type="ECO:0000256" key="8">
    <source>
        <dbReference type="PROSITE-ProRule" id="PRU00182"/>
    </source>
</evidence>
<dbReference type="Pfam" id="PF01479">
    <property type="entry name" value="S4"/>
    <property type="match status" value="1"/>
</dbReference>
<comment type="catalytic activity">
    <reaction evidence="1">
        <text>uridine(955/2504/2580) in 23S rRNA = pseudouridine(955/2504/2580) in 23S rRNA</text>
        <dbReference type="Rhea" id="RHEA:42528"/>
        <dbReference type="Rhea" id="RHEA-COMP:10099"/>
        <dbReference type="Rhea" id="RHEA-COMP:10100"/>
        <dbReference type="ChEBI" id="CHEBI:65314"/>
        <dbReference type="ChEBI" id="CHEBI:65315"/>
        <dbReference type="EC" id="5.4.99.24"/>
    </reaction>
</comment>
<evidence type="ECO:0000256" key="1">
    <source>
        <dbReference type="ARBA" id="ARBA00000381"/>
    </source>
</evidence>
<dbReference type="InterPro" id="IPR020103">
    <property type="entry name" value="PsdUridine_synth_cat_dom_sf"/>
</dbReference>
<dbReference type="Gene3D" id="3.30.2350.10">
    <property type="entry name" value="Pseudouridine synthase"/>
    <property type="match status" value="1"/>
</dbReference>
<dbReference type="CDD" id="cd02869">
    <property type="entry name" value="PseudoU_synth_RluA_like"/>
    <property type="match status" value="1"/>
</dbReference>
<name>A0AB38YBJ6_9GAMM</name>
<dbReference type="InterPro" id="IPR006225">
    <property type="entry name" value="PsdUridine_synth_RluC/D"/>
</dbReference>
<protein>
    <recommendedName>
        <fullName evidence="9">Pseudouridine synthase</fullName>
        <ecNumber evidence="9">5.4.99.-</ecNumber>
    </recommendedName>
</protein>
<gene>
    <name evidence="11" type="primary">rluC</name>
    <name evidence="11" type="ORF">NFC81_08000</name>
</gene>
<dbReference type="CDD" id="cd00165">
    <property type="entry name" value="S4"/>
    <property type="match status" value="1"/>
</dbReference>
<evidence type="ECO:0000256" key="2">
    <source>
        <dbReference type="ARBA" id="ARBA00002876"/>
    </source>
</evidence>
<dbReference type="EC" id="5.4.99.-" evidence="9"/>
<dbReference type="InterPro" id="IPR006224">
    <property type="entry name" value="PsdUridine_synth_RluA-like_CS"/>
</dbReference>
<comment type="similarity">
    <text evidence="3 9">Belongs to the pseudouridine synthase RluA family.</text>
</comment>
<evidence type="ECO:0000256" key="3">
    <source>
        <dbReference type="ARBA" id="ARBA00010876"/>
    </source>
</evidence>
<dbReference type="InterPro" id="IPR002942">
    <property type="entry name" value="S4_RNA-bd"/>
</dbReference>
<dbReference type="Gene3D" id="3.10.290.10">
    <property type="entry name" value="RNA-binding S4 domain"/>
    <property type="match status" value="1"/>
</dbReference>
<dbReference type="SMART" id="SM00363">
    <property type="entry name" value="S4"/>
    <property type="match status" value="1"/>
</dbReference>
<dbReference type="InterPro" id="IPR006145">
    <property type="entry name" value="PsdUridine_synth_RsuA/RluA"/>
</dbReference>
<dbReference type="SUPFAM" id="SSF55120">
    <property type="entry name" value="Pseudouridine synthase"/>
    <property type="match status" value="1"/>
</dbReference>
<dbReference type="SUPFAM" id="SSF55174">
    <property type="entry name" value="Alpha-L RNA-binding motif"/>
    <property type="match status" value="1"/>
</dbReference>
<feature type="domain" description="RNA-binding S4" evidence="10">
    <location>
        <begin position="21"/>
        <end position="80"/>
    </location>
</feature>
<comment type="catalytic activity">
    <reaction evidence="9">
        <text>a uridine in RNA = a pseudouridine in RNA</text>
        <dbReference type="Rhea" id="RHEA:48348"/>
        <dbReference type="Rhea" id="RHEA-COMP:12068"/>
        <dbReference type="Rhea" id="RHEA-COMP:12069"/>
        <dbReference type="ChEBI" id="CHEBI:65314"/>
        <dbReference type="ChEBI" id="CHEBI:65315"/>
    </reaction>
</comment>
<dbReference type="AlphaFoldDB" id="A0AB38YBJ6"/>
<organism evidence="11">
    <name type="scientific">Salinispirillum sp. LH 10-3-1</name>
    <dbReference type="NCBI Taxonomy" id="2952525"/>
    <lineage>
        <taxon>Bacteria</taxon>
        <taxon>Pseudomonadati</taxon>
        <taxon>Pseudomonadota</taxon>
        <taxon>Gammaproteobacteria</taxon>
        <taxon>Oceanospirillales</taxon>
        <taxon>Saccharospirillaceae</taxon>
        <taxon>Salinispirillum</taxon>
    </lineage>
</organism>
<dbReference type="PANTHER" id="PTHR21600:SF92">
    <property type="entry name" value="RIBOSOMAL LARGE SUBUNIT PSEUDOURIDINE SYNTHASE C"/>
    <property type="match status" value="1"/>
</dbReference>
<keyword evidence="6 9" id="KW-0413">Isomerase</keyword>
<evidence type="ECO:0000256" key="9">
    <source>
        <dbReference type="RuleBase" id="RU362028"/>
    </source>
</evidence>
<evidence type="ECO:0000256" key="5">
    <source>
        <dbReference type="ARBA" id="ARBA00022884"/>
    </source>
</evidence>
<reference evidence="11" key="1">
    <citation type="submission" date="2022-07" db="EMBL/GenBank/DDBJ databases">
        <title>Complete genome sequence of Salinispirillum sp. LH10-3-1 capable of multiple carbohydrate inversion isolated from a soda lake.</title>
        <authorList>
            <person name="Liu J."/>
            <person name="Zhai Y."/>
            <person name="Zhang H."/>
            <person name="Yang H."/>
            <person name="Qu J."/>
            <person name="Li J."/>
        </authorList>
    </citation>
    <scope>NUCLEOTIDE SEQUENCE</scope>
    <source>
        <strain evidence="11">LH 10-3-1</strain>
    </source>
</reference>
<dbReference type="GO" id="GO:0003723">
    <property type="term" value="F:RNA binding"/>
    <property type="evidence" value="ECO:0007669"/>
    <property type="project" value="UniProtKB-KW"/>
</dbReference>
<feature type="active site" evidence="7">
    <location>
        <position position="144"/>
    </location>
</feature>
<keyword evidence="5 8" id="KW-0694">RNA-binding</keyword>
<evidence type="ECO:0000256" key="4">
    <source>
        <dbReference type="ARBA" id="ARBA00022552"/>
    </source>
</evidence>
<dbReference type="NCBIfam" id="TIGR00005">
    <property type="entry name" value="rluA_subfam"/>
    <property type="match status" value="1"/>
</dbReference>
<accession>A0AB38YBJ6</accession>
<evidence type="ECO:0000256" key="6">
    <source>
        <dbReference type="ARBA" id="ARBA00023235"/>
    </source>
</evidence>
<evidence type="ECO:0000259" key="10">
    <source>
        <dbReference type="SMART" id="SM00363"/>
    </source>
</evidence>
<dbReference type="PROSITE" id="PS50889">
    <property type="entry name" value="S4"/>
    <property type="match status" value="1"/>
</dbReference>
<comment type="function">
    <text evidence="2">Responsible for synthesis of pseudouridine from uracil at positions 955, 2504 and 2580 in 23S ribosomal RNA.</text>
</comment>